<dbReference type="PANTHER" id="PTHR11223">
    <property type="entry name" value="EXPORTIN 1/5"/>
    <property type="match status" value="1"/>
</dbReference>
<dbReference type="Pfam" id="PF18777">
    <property type="entry name" value="CRM1_repeat"/>
    <property type="match status" value="1"/>
</dbReference>
<feature type="non-terminal residue" evidence="1">
    <location>
        <position position="191"/>
    </location>
</feature>
<dbReference type="InterPro" id="IPR041123">
    <property type="entry name" value="CRM1_repeat"/>
</dbReference>
<protein>
    <recommendedName>
        <fullName evidence="3">XPO1</fullName>
    </recommendedName>
</protein>
<organism evidence="1 2">
    <name type="scientific">Cirrhinus mrigala</name>
    <name type="common">Mrigala</name>
    <dbReference type="NCBI Taxonomy" id="683832"/>
    <lineage>
        <taxon>Eukaryota</taxon>
        <taxon>Metazoa</taxon>
        <taxon>Chordata</taxon>
        <taxon>Craniata</taxon>
        <taxon>Vertebrata</taxon>
        <taxon>Euteleostomi</taxon>
        <taxon>Actinopterygii</taxon>
        <taxon>Neopterygii</taxon>
        <taxon>Teleostei</taxon>
        <taxon>Ostariophysi</taxon>
        <taxon>Cypriniformes</taxon>
        <taxon>Cyprinidae</taxon>
        <taxon>Labeoninae</taxon>
        <taxon>Labeonini</taxon>
        <taxon>Cirrhinus</taxon>
    </lineage>
</organism>
<keyword evidence="2" id="KW-1185">Reference proteome</keyword>
<sequence length="191" mass="22642">MFRNVTLKCLTEIAGVSVSQYEEQFVNLFTLTMMQLKQMLPLNTNIRLAYANGKDDEQNFIQNLSLFLCTFLKEHGQLIEKRLNLRETLMEALHYMLLVSEVEETEIFKICLEYWNHLAAELYRERSQHFDVPPRRQLYLPVLSKVRLLMVSRMAKPEEVLVVENDQGEVVREFMKDTDSINLYKNMRETL</sequence>
<dbReference type="EMBL" id="JAMKFB020000017">
    <property type="protein sequence ID" value="KAL0169967.1"/>
    <property type="molecule type" value="Genomic_DNA"/>
</dbReference>
<dbReference type="Pfam" id="PF18784">
    <property type="entry name" value="CRM1_repeat_2"/>
    <property type="match status" value="1"/>
</dbReference>
<dbReference type="SUPFAM" id="SSF48371">
    <property type="entry name" value="ARM repeat"/>
    <property type="match status" value="1"/>
</dbReference>
<dbReference type="AlphaFoldDB" id="A0ABD0P799"/>
<accession>A0ABD0P799</accession>
<dbReference type="InterPro" id="IPR016024">
    <property type="entry name" value="ARM-type_fold"/>
</dbReference>
<dbReference type="Gene3D" id="1.25.10.10">
    <property type="entry name" value="Leucine-rich Repeat Variant"/>
    <property type="match status" value="1"/>
</dbReference>
<dbReference type="InterPro" id="IPR011989">
    <property type="entry name" value="ARM-like"/>
</dbReference>
<comment type="caution">
    <text evidence="1">The sequence shown here is derived from an EMBL/GenBank/DDBJ whole genome shotgun (WGS) entry which is preliminary data.</text>
</comment>
<dbReference type="InterPro" id="IPR045065">
    <property type="entry name" value="XPO1/5"/>
</dbReference>
<dbReference type="InterPro" id="IPR041235">
    <property type="entry name" value="Exp1_repeat_2"/>
</dbReference>
<reference evidence="1 2" key="1">
    <citation type="submission" date="2024-05" db="EMBL/GenBank/DDBJ databases">
        <title>Genome sequencing and assembly of Indian major carp, Cirrhinus mrigala (Hamilton, 1822).</title>
        <authorList>
            <person name="Mohindra V."/>
            <person name="Chowdhury L.M."/>
            <person name="Lal K."/>
            <person name="Jena J.K."/>
        </authorList>
    </citation>
    <scope>NUCLEOTIDE SEQUENCE [LARGE SCALE GENOMIC DNA]</scope>
    <source>
        <strain evidence="1">CM1030</strain>
        <tissue evidence="1">Blood</tissue>
    </source>
</reference>
<evidence type="ECO:0000313" key="1">
    <source>
        <dbReference type="EMBL" id="KAL0169967.1"/>
    </source>
</evidence>
<gene>
    <name evidence="1" type="ORF">M9458_034563</name>
</gene>
<name>A0ABD0P799_CIRMR</name>
<dbReference type="PANTHER" id="PTHR11223:SF2">
    <property type="entry name" value="EXPORTIN-1"/>
    <property type="match status" value="1"/>
</dbReference>
<proteinExistence type="predicted"/>
<evidence type="ECO:0008006" key="3">
    <source>
        <dbReference type="Google" id="ProtNLM"/>
    </source>
</evidence>
<dbReference type="Proteomes" id="UP001529510">
    <property type="component" value="Unassembled WGS sequence"/>
</dbReference>
<evidence type="ECO:0000313" key="2">
    <source>
        <dbReference type="Proteomes" id="UP001529510"/>
    </source>
</evidence>